<accession>A0A392TJ74</accession>
<comment type="caution">
    <text evidence="1">The sequence shown here is derived from an EMBL/GenBank/DDBJ whole genome shotgun (WGS) entry which is preliminary data.</text>
</comment>
<feature type="non-terminal residue" evidence="1">
    <location>
        <position position="1"/>
    </location>
</feature>
<dbReference type="Proteomes" id="UP000265520">
    <property type="component" value="Unassembled WGS sequence"/>
</dbReference>
<evidence type="ECO:0000313" key="2">
    <source>
        <dbReference type="Proteomes" id="UP000265520"/>
    </source>
</evidence>
<dbReference type="EMBL" id="LXQA010595492">
    <property type="protein sequence ID" value="MCI61209.1"/>
    <property type="molecule type" value="Genomic_DNA"/>
</dbReference>
<evidence type="ECO:0000313" key="1">
    <source>
        <dbReference type="EMBL" id="MCI61209.1"/>
    </source>
</evidence>
<reference evidence="1 2" key="1">
    <citation type="journal article" date="2018" name="Front. Plant Sci.">
        <title>Red Clover (Trifolium pratense) and Zigzag Clover (T. medium) - A Picture of Genomic Similarities and Differences.</title>
        <authorList>
            <person name="Dluhosova J."/>
            <person name="Istvanek J."/>
            <person name="Nedelnik J."/>
            <person name="Repkova J."/>
        </authorList>
    </citation>
    <scope>NUCLEOTIDE SEQUENCE [LARGE SCALE GENOMIC DNA]</scope>
    <source>
        <strain evidence="2">cv. 10/8</strain>
        <tissue evidence="1">Leaf</tissue>
    </source>
</reference>
<keyword evidence="2" id="KW-1185">Reference proteome</keyword>
<proteinExistence type="predicted"/>
<protein>
    <submittedName>
        <fullName evidence="1">Uncharacterized protein</fullName>
    </submittedName>
</protein>
<dbReference type="AlphaFoldDB" id="A0A392TJ74"/>
<name>A0A392TJ74_9FABA</name>
<organism evidence="1 2">
    <name type="scientific">Trifolium medium</name>
    <dbReference type="NCBI Taxonomy" id="97028"/>
    <lineage>
        <taxon>Eukaryota</taxon>
        <taxon>Viridiplantae</taxon>
        <taxon>Streptophyta</taxon>
        <taxon>Embryophyta</taxon>
        <taxon>Tracheophyta</taxon>
        <taxon>Spermatophyta</taxon>
        <taxon>Magnoliopsida</taxon>
        <taxon>eudicotyledons</taxon>
        <taxon>Gunneridae</taxon>
        <taxon>Pentapetalae</taxon>
        <taxon>rosids</taxon>
        <taxon>fabids</taxon>
        <taxon>Fabales</taxon>
        <taxon>Fabaceae</taxon>
        <taxon>Papilionoideae</taxon>
        <taxon>50 kb inversion clade</taxon>
        <taxon>NPAAA clade</taxon>
        <taxon>Hologalegina</taxon>
        <taxon>IRL clade</taxon>
        <taxon>Trifolieae</taxon>
        <taxon>Trifolium</taxon>
    </lineage>
</organism>
<sequence>KAKTSYYKALNDKKGKGQDRVSPMTARKEVMVAVEGSKAMDYAISVARGVICHMITRRKATSVLVVASLGTRPMLVV</sequence>